<sequence>MHEMRLDVGLDAYEKSVSFDTDAYINDFIRPQVDGPDSLKNTIGVTVCFTQQLHPGRYLSMRFLFLNAIKFLNDALEIIKLSRKPLRDYEVHSQQVTLELGGLVVIGSPAYNYPQMVEKFQSIGSSKEELWGKSIDYCNYRFSSRPPKQTKYLFSRISI</sequence>
<dbReference type="AlphaFoldDB" id="A0A4V4M4H1"/>
<evidence type="ECO:0000313" key="1">
    <source>
        <dbReference type="EMBL" id="TIB32444.1"/>
    </source>
</evidence>
<protein>
    <submittedName>
        <fullName evidence="1">Uncharacterized protein</fullName>
    </submittedName>
</protein>
<proteinExistence type="predicted"/>
<dbReference type="Proteomes" id="UP000310689">
    <property type="component" value="Unassembled WGS sequence"/>
</dbReference>
<gene>
    <name evidence="1" type="ORF">E3P86_03150</name>
</gene>
<name>A0A4V4M4H1_WALIC</name>
<organism evidence="1 2">
    <name type="scientific">Wallemia ichthyophaga</name>
    <dbReference type="NCBI Taxonomy" id="245174"/>
    <lineage>
        <taxon>Eukaryota</taxon>
        <taxon>Fungi</taxon>
        <taxon>Dikarya</taxon>
        <taxon>Basidiomycota</taxon>
        <taxon>Wallemiomycotina</taxon>
        <taxon>Wallemiomycetes</taxon>
        <taxon>Wallemiales</taxon>
        <taxon>Wallemiaceae</taxon>
        <taxon>Wallemia</taxon>
    </lineage>
</organism>
<reference evidence="1 2" key="1">
    <citation type="submission" date="2019-03" db="EMBL/GenBank/DDBJ databases">
        <title>Sequencing 23 genomes of Wallemia ichthyophaga.</title>
        <authorList>
            <person name="Gostincar C."/>
        </authorList>
    </citation>
    <scope>NUCLEOTIDE SEQUENCE [LARGE SCALE GENOMIC DNA]</scope>
    <source>
        <strain evidence="1 2">EXF-6200</strain>
    </source>
</reference>
<dbReference type="EMBL" id="SPOI01000205">
    <property type="protein sequence ID" value="TIB32444.1"/>
    <property type="molecule type" value="Genomic_DNA"/>
</dbReference>
<comment type="caution">
    <text evidence="1">The sequence shown here is derived from an EMBL/GenBank/DDBJ whole genome shotgun (WGS) entry which is preliminary data.</text>
</comment>
<accession>A0A4V4M4H1</accession>
<evidence type="ECO:0000313" key="2">
    <source>
        <dbReference type="Proteomes" id="UP000310689"/>
    </source>
</evidence>